<dbReference type="GO" id="GO:0030313">
    <property type="term" value="C:cell envelope"/>
    <property type="evidence" value="ECO:0007669"/>
    <property type="project" value="UniProtKB-SubCell"/>
</dbReference>
<dbReference type="EMBL" id="JACRDE010000314">
    <property type="protein sequence ID" value="MBI5250184.1"/>
    <property type="molecule type" value="Genomic_DNA"/>
</dbReference>
<dbReference type="SUPFAM" id="SSF49503">
    <property type="entry name" value="Cupredoxins"/>
    <property type="match status" value="1"/>
</dbReference>
<comment type="caution">
    <text evidence="4">The sequence shown here is derived from an EMBL/GenBank/DDBJ whole genome shotgun (WGS) entry which is preliminary data.</text>
</comment>
<dbReference type="NCBIfam" id="TIGR04246">
    <property type="entry name" value="nitrous_NosZ_Gp"/>
    <property type="match status" value="1"/>
</dbReference>
<evidence type="ECO:0000313" key="5">
    <source>
        <dbReference type="Proteomes" id="UP000807825"/>
    </source>
</evidence>
<dbReference type="CDD" id="cd04223">
    <property type="entry name" value="N2OR_C"/>
    <property type="match status" value="1"/>
</dbReference>
<dbReference type="GO" id="GO:0050304">
    <property type="term" value="F:nitrous-oxide reductase activity"/>
    <property type="evidence" value="ECO:0007669"/>
    <property type="project" value="UniProtKB-EC"/>
</dbReference>
<dbReference type="Pfam" id="PF18764">
    <property type="entry name" value="nos_propeller"/>
    <property type="match status" value="1"/>
</dbReference>
<dbReference type="Gene3D" id="2.60.40.420">
    <property type="entry name" value="Cupredoxins - blue copper proteins"/>
    <property type="match status" value="1"/>
</dbReference>
<dbReference type="Proteomes" id="UP000807825">
    <property type="component" value="Unassembled WGS sequence"/>
</dbReference>
<keyword evidence="2" id="KW-0479">Metal-binding</keyword>
<dbReference type="SUPFAM" id="SSF50974">
    <property type="entry name" value="Nitrous oxide reductase, N-terminal domain"/>
    <property type="match status" value="1"/>
</dbReference>
<dbReference type="InterPro" id="IPR008972">
    <property type="entry name" value="Cupredoxin"/>
</dbReference>
<organism evidence="4 5">
    <name type="scientific">Desulfomonile tiedjei</name>
    <dbReference type="NCBI Taxonomy" id="2358"/>
    <lineage>
        <taxon>Bacteria</taxon>
        <taxon>Pseudomonadati</taxon>
        <taxon>Thermodesulfobacteriota</taxon>
        <taxon>Desulfomonilia</taxon>
        <taxon>Desulfomonilales</taxon>
        <taxon>Desulfomonilaceae</taxon>
        <taxon>Desulfomonile</taxon>
    </lineage>
</organism>
<dbReference type="InterPro" id="IPR015943">
    <property type="entry name" value="WD40/YVTN_repeat-like_dom_sf"/>
</dbReference>
<evidence type="ECO:0000313" key="4">
    <source>
        <dbReference type="EMBL" id="MBI5250184.1"/>
    </source>
</evidence>
<sequence>MNWKRMLVFVGLGIAAVAMIGLTCDPSSAQQRRERVKEGAPAKADMAENALKVYVPPGDLDEYYVFLSGGHGGQVYVYGLPSMRHIRTIPVFSPYPATGYGYDEETKKMLGGLTWGDTHHPGLSETKGEYDGRWLFINDNAHGRVARIDLRDFKTKQVLGPIPNLAGNHASVYLTWNTEYLFGATRFSIPIPKGTVADVKDYKEKYKGVITAIAVDPKDGTMSLGWQIMMPPWNYDVADAGKLVSGDWWFVSTYNTEAEFIDGKPLEITASQRDKDYIIAVNWKGVESEVRKGNVTEIDGAKVFDPIKTPGYVFAIPCAKSPHGVDVSPDGKWFIGNGKLSPTVSIFSFEKLQKAIQDKNFAQHDMGIPVVKFEAVIEADIPVGLGPLHTVFDDKGFAYTSLFVESAVAKWQWGGGGREWKMVDKVPIQYNIGHIASCEGDTVSPKGKWVFALNKLSKGTHLPVGPDQPESGQLIDISGPKMKIIAQAFPEPEPHYAQIIKADKIKNVIEVYTKAENKNPNAIWDPKDAKVVREGNTVKVWMSQIRSSIMPNVVRCNEGDKVIMHITNTEEMRDELHGFGICGYDINGVPSPGETLSYEFIADKPGVWPYYCTNFCSALHQEMQGYLIVNPKK</sequence>
<dbReference type="InterPro" id="IPR034205">
    <property type="entry name" value="N2OR_C"/>
</dbReference>
<gene>
    <name evidence="4" type="primary">nosZ</name>
    <name evidence="4" type="ORF">HY912_11880</name>
</gene>
<dbReference type="InterPro" id="IPR051403">
    <property type="entry name" value="NosZ/Cyto_c_oxidase_sub2"/>
</dbReference>
<protein>
    <submittedName>
        <fullName evidence="4">Sec-dependent nitrous-oxide reductase</fullName>
        <ecNumber evidence="4">1.7.2.4</ecNumber>
    </submittedName>
</protein>
<name>A0A9D6Z3R8_9BACT</name>
<evidence type="ECO:0000256" key="3">
    <source>
        <dbReference type="ARBA" id="ARBA00023008"/>
    </source>
</evidence>
<dbReference type="PANTHER" id="PTHR42838">
    <property type="entry name" value="CYTOCHROME C OXIDASE SUBUNIT II"/>
    <property type="match status" value="1"/>
</dbReference>
<dbReference type="PANTHER" id="PTHR42838:SF2">
    <property type="entry name" value="NITROUS-OXIDE REDUCTASE"/>
    <property type="match status" value="1"/>
</dbReference>
<dbReference type="AlphaFoldDB" id="A0A9D6Z3R8"/>
<evidence type="ECO:0000256" key="1">
    <source>
        <dbReference type="ARBA" id="ARBA00004196"/>
    </source>
</evidence>
<dbReference type="Gene3D" id="2.130.10.10">
    <property type="entry name" value="YVTN repeat-like/Quinoprotein amine dehydrogenase"/>
    <property type="match status" value="1"/>
</dbReference>
<dbReference type="EC" id="1.7.2.4" evidence="4"/>
<dbReference type="InterPro" id="IPR041114">
    <property type="entry name" value="Nos_propeller"/>
</dbReference>
<accession>A0A9D6Z3R8</accession>
<dbReference type="GO" id="GO:0046872">
    <property type="term" value="F:metal ion binding"/>
    <property type="evidence" value="ECO:0007669"/>
    <property type="project" value="UniProtKB-KW"/>
</dbReference>
<comment type="subcellular location">
    <subcellularLocation>
        <location evidence="1">Cell envelope</location>
    </subcellularLocation>
</comment>
<evidence type="ECO:0000256" key="2">
    <source>
        <dbReference type="ARBA" id="ARBA00022723"/>
    </source>
</evidence>
<proteinExistence type="predicted"/>
<keyword evidence="4" id="KW-0560">Oxidoreductase</keyword>
<keyword evidence="3" id="KW-0186">Copper</keyword>
<reference evidence="4" key="1">
    <citation type="submission" date="2020-07" db="EMBL/GenBank/DDBJ databases">
        <title>Huge and variable diversity of episymbiotic CPR bacteria and DPANN archaea in groundwater ecosystems.</title>
        <authorList>
            <person name="He C.Y."/>
            <person name="Keren R."/>
            <person name="Whittaker M."/>
            <person name="Farag I.F."/>
            <person name="Doudna J."/>
            <person name="Cate J.H.D."/>
            <person name="Banfield J.F."/>
        </authorList>
    </citation>
    <scope>NUCLEOTIDE SEQUENCE</scope>
    <source>
        <strain evidence="4">NC_groundwater_1664_Pr3_B-0.1um_52_9</strain>
    </source>
</reference>
<dbReference type="InterPro" id="IPR011045">
    <property type="entry name" value="N2O_reductase_N"/>
</dbReference>
<dbReference type="InterPro" id="IPR026468">
    <property type="entry name" value="Nitrous_oxide_Rdtase_Sec-dep"/>
</dbReference>